<keyword evidence="5" id="KW-0812">Transmembrane</keyword>
<dbReference type="EMBL" id="CP028324">
    <property type="protein sequence ID" value="AVR96430.1"/>
    <property type="molecule type" value="Genomic_DNA"/>
</dbReference>
<dbReference type="GO" id="GO:0004888">
    <property type="term" value="F:transmembrane signaling receptor activity"/>
    <property type="evidence" value="ECO:0007669"/>
    <property type="project" value="InterPro"/>
</dbReference>
<dbReference type="PANTHER" id="PTHR43531">
    <property type="entry name" value="PROTEIN ICFG"/>
    <property type="match status" value="1"/>
</dbReference>
<evidence type="ECO:0000313" key="9">
    <source>
        <dbReference type="Proteomes" id="UP000240505"/>
    </source>
</evidence>
<evidence type="ECO:0000256" key="5">
    <source>
        <dbReference type="SAM" id="Phobius"/>
    </source>
</evidence>
<evidence type="ECO:0000259" key="7">
    <source>
        <dbReference type="PROSITE" id="PS50885"/>
    </source>
</evidence>
<feature type="domain" description="Methyl-accepting transducer" evidence="6">
    <location>
        <begin position="273"/>
        <end position="502"/>
    </location>
</feature>
<evidence type="ECO:0000256" key="1">
    <source>
        <dbReference type="ARBA" id="ARBA00004370"/>
    </source>
</evidence>
<dbReference type="Pfam" id="PF12729">
    <property type="entry name" value="4HB_MCP_1"/>
    <property type="match status" value="1"/>
</dbReference>
<evidence type="ECO:0000256" key="3">
    <source>
        <dbReference type="ARBA" id="ARBA00029447"/>
    </source>
</evidence>
<evidence type="ECO:0000313" key="8">
    <source>
        <dbReference type="EMBL" id="AVR96430.1"/>
    </source>
</evidence>
<dbReference type="CDD" id="cd11386">
    <property type="entry name" value="MCP_signal"/>
    <property type="match status" value="1"/>
</dbReference>
<dbReference type="Pfam" id="PF00672">
    <property type="entry name" value="HAMP"/>
    <property type="match status" value="1"/>
</dbReference>
<dbReference type="SMART" id="SM00283">
    <property type="entry name" value="MA"/>
    <property type="match status" value="1"/>
</dbReference>
<dbReference type="InterPro" id="IPR051310">
    <property type="entry name" value="MCP_chemotaxis"/>
</dbReference>
<dbReference type="FunFam" id="1.10.287.950:FF:000001">
    <property type="entry name" value="Methyl-accepting chemotaxis sensory transducer"/>
    <property type="match status" value="1"/>
</dbReference>
<accession>A0A2R4CA74</accession>
<dbReference type="OrthoDB" id="8712992at2"/>
<feature type="transmembrane region" description="Helical" evidence="5">
    <location>
        <begin position="195"/>
        <end position="214"/>
    </location>
</feature>
<dbReference type="Pfam" id="PF00015">
    <property type="entry name" value="MCPsignal"/>
    <property type="match status" value="1"/>
</dbReference>
<comment type="similarity">
    <text evidence="3">Belongs to the methyl-accepting chemotaxis (MCP) protein family.</text>
</comment>
<keyword evidence="5" id="KW-0472">Membrane</keyword>
<dbReference type="SMART" id="SM00304">
    <property type="entry name" value="HAMP"/>
    <property type="match status" value="1"/>
</dbReference>
<keyword evidence="4" id="KW-0807">Transducer</keyword>
<dbReference type="SUPFAM" id="SSF58104">
    <property type="entry name" value="Methyl-accepting chemotaxis protein (MCP) signaling domain"/>
    <property type="match status" value="1"/>
</dbReference>
<dbReference type="PROSITE" id="PS50885">
    <property type="entry name" value="HAMP"/>
    <property type="match status" value="1"/>
</dbReference>
<name>A0A2R4CA74_9BURK</name>
<keyword evidence="2" id="KW-0488">Methylation</keyword>
<feature type="transmembrane region" description="Helical" evidence="5">
    <location>
        <begin position="12"/>
        <end position="35"/>
    </location>
</feature>
<dbReference type="CDD" id="cd19411">
    <property type="entry name" value="MCP2201-like_sensor"/>
    <property type="match status" value="1"/>
</dbReference>
<dbReference type="PRINTS" id="PR00260">
    <property type="entry name" value="CHEMTRNSDUCR"/>
</dbReference>
<evidence type="ECO:0000259" key="6">
    <source>
        <dbReference type="PROSITE" id="PS50111"/>
    </source>
</evidence>
<evidence type="ECO:0000256" key="4">
    <source>
        <dbReference type="PROSITE-ProRule" id="PRU00284"/>
    </source>
</evidence>
<dbReference type="CDD" id="cd06225">
    <property type="entry name" value="HAMP"/>
    <property type="match status" value="1"/>
</dbReference>
<evidence type="ECO:0000256" key="2">
    <source>
        <dbReference type="ARBA" id="ARBA00022481"/>
    </source>
</evidence>
<dbReference type="Gene3D" id="1.10.287.950">
    <property type="entry name" value="Methyl-accepting chemotaxis protein"/>
    <property type="match status" value="1"/>
</dbReference>
<dbReference type="InterPro" id="IPR024478">
    <property type="entry name" value="HlyB_4HB_MCP"/>
</dbReference>
<dbReference type="Proteomes" id="UP000240505">
    <property type="component" value="Chromosome"/>
</dbReference>
<protein>
    <submittedName>
        <fullName evidence="8">Methyl-accepting chemotaxis protein</fullName>
    </submittedName>
</protein>
<organism evidence="8 9">
    <name type="scientific">Pseudoduganella armeniaca</name>
    <dbReference type="NCBI Taxonomy" id="2072590"/>
    <lineage>
        <taxon>Bacteria</taxon>
        <taxon>Pseudomonadati</taxon>
        <taxon>Pseudomonadota</taxon>
        <taxon>Betaproteobacteria</taxon>
        <taxon>Burkholderiales</taxon>
        <taxon>Oxalobacteraceae</taxon>
        <taxon>Telluria group</taxon>
        <taxon>Pseudoduganella</taxon>
    </lineage>
</organism>
<dbReference type="KEGG" id="masz:C9I28_12520"/>
<sequence length="530" mass="55454">MGIGNWKIGVRLAAGLGLALAFMIGISAIGIANLAHLNGNTADLASDKIPKLVLAYDITGGVNDVARAMRNAMLSTDPATVGKELQRIRDRKADNEKLLRQLEALISDDPDPGSRERFAAVAAARQRYLAVQESFLQRSADDSRRAENVAFLLSDVRKEQTAYLNALAELVKFQRAAVDDARAAAAAAYVSSRNLMIGLTVLAAGLAAAVLWWVTRSITTPLRQAVGVAQAVADGDLTAAVHSASRDETGQLLRALRHMTDKLAHAVTRVRTGSETISSASSQIASGNLDLSSRTEQQASSLEETASSMEQLTSAVTQNAEHARQAAQLAQSASEHAAQGGAVVSQVVDTMNAIKDSSRRITDIIGVIDGIAFQTNILALNAAVEAARAGEQGRGFAVVASEVRNLAQRAGAAAREIKALIEESVQTVDAGAALVNRTGAAMDTIVQAVGQVARIVDEISSASQEQSAGIAQVNQAIVQMDDVTQRNAALVEEAAAAAQSMRDQAGMLAEAVGVFRLAASGQRGLVAARP</sequence>
<dbReference type="InterPro" id="IPR004090">
    <property type="entry name" value="Chemotax_Me-accpt_rcpt"/>
</dbReference>
<keyword evidence="9" id="KW-1185">Reference proteome</keyword>
<dbReference type="PANTHER" id="PTHR43531:SF14">
    <property type="entry name" value="METHYL-ACCEPTING CHEMOTAXIS PROTEIN I-RELATED"/>
    <property type="match status" value="1"/>
</dbReference>
<dbReference type="AlphaFoldDB" id="A0A2R4CA74"/>
<dbReference type="RefSeq" id="WP_107141777.1">
    <property type="nucleotide sequence ID" value="NZ_CP028324.1"/>
</dbReference>
<dbReference type="InterPro" id="IPR004089">
    <property type="entry name" value="MCPsignal_dom"/>
</dbReference>
<dbReference type="Gene3D" id="6.10.340.10">
    <property type="match status" value="1"/>
</dbReference>
<keyword evidence="5" id="KW-1133">Transmembrane helix</keyword>
<dbReference type="GO" id="GO:0005886">
    <property type="term" value="C:plasma membrane"/>
    <property type="evidence" value="ECO:0007669"/>
    <property type="project" value="TreeGrafter"/>
</dbReference>
<dbReference type="PROSITE" id="PS50111">
    <property type="entry name" value="CHEMOTAXIS_TRANSDUC_2"/>
    <property type="match status" value="1"/>
</dbReference>
<dbReference type="GO" id="GO:0007165">
    <property type="term" value="P:signal transduction"/>
    <property type="evidence" value="ECO:0007669"/>
    <property type="project" value="UniProtKB-KW"/>
</dbReference>
<comment type="subcellular location">
    <subcellularLocation>
        <location evidence="1">Membrane</location>
    </subcellularLocation>
</comment>
<proteinExistence type="inferred from homology"/>
<feature type="domain" description="HAMP" evidence="7">
    <location>
        <begin position="216"/>
        <end position="268"/>
    </location>
</feature>
<gene>
    <name evidence="8" type="ORF">C9I28_12520</name>
</gene>
<dbReference type="InterPro" id="IPR047347">
    <property type="entry name" value="YvaQ-like_sensor"/>
</dbReference>
<dbReference type="GO" id="GO:0006935">
    <property type="term" value="P:chemotaxis"/>
    <property type="evidence" value="ECO:0007669"/>
    <property type="project" value="InterPro"/>
</dbReference>
<dbReference type="InterPro" id="IPR003660">
    <property type="entry name" value="HAMP_dom"/>
</dbReference>
<reference evidence="8 9" key="1">
    <citation type="submission" date="2018-03" db="EMBL/GenBank/DDBJ databases">
        <title>Massilia armeniaca sp. nov., isolated from desert soil.</title>
        <authorList>
            <person name="Huang H."/>
            <person name="Ren M."/>
        </authorList>
    </citation>
    <scope>NUCLEOTIDE SEQUENCE [LARGE SCALE GENOMIC DNA]</scope>
    <source>
        <strain evidence="8 9">ZMN-3</strain>
    </source>
</reference>